<reference evidence="2" key="1">
    <citation type="journal article" date="2017" name="Science">
        <title>Giant viruses with an expanded complement of translation system components.</title>
        <authorList>
            <person name="Schulz F."/>
            <person name="Yutin N."/>
            <person name="Ivanova N.N."/>
            <person name="Ortega D.R."/>
            <person name="Lee T.K."/>
            <person name="Vierheilig J."/>
            <person name="Daims H."/>
            <person name="Horn M."/>
            <person name="Wagner M."/>
            <person name="Jensen G.J."/>
            <person name="Kyrpides N.C."/>
            <person name="Koonin E.V."/>
            <person name="Woyke T."/>
        </authorList>
    </citation>
    <scope>NUCLEOTIDE SEQUENCE</scope>
    <source>
        <strain evidence="2">ILV1</strain>
    </source>
</reference>
<keyword evidence="1" id="KW-1133">Transmembrane helix</keyword>
<proteinExistence type="predicted"/>
<evidence type="ECO:0000256" key="1">
    <source>
        <dbReference type="SAM" id="Phobius"/>
    </source>
</evidence>
<gene>
    <name evidence="2" type="ORF">Indivirus_18_2</name>
</gene>
<name>A0A1V0SEP8_9VIRU</name>
<organism evidence="2">
    <name type="scientific">Indivirus ILV1</name>
    <dbReference type="NCBI Taxonomy" id="1977633"/>
    <lineage>
        <taxon>Viruses</taxon>
        <taxon>Varidnaviria</taxon>
        <taxon>Bamfordvirae</taxon>
        <taxon>Nucleocytoviricota</taxon>
        <taxon>Megaviricetes</taxon>
        <taxon>Imitervirales</taxon>
        <taxon>Mimiviridae</taxon>
        <taxon>Klosneuvirinae</taxon>
        <taxon>Indivirus</taxon>
    </lineage>
</organism>
<sequence>MVIDFILLLLYSILGGLAIALPHFSIWPASILNAITYLINSLAIANFIFPIDTLFYCVNLFIGFLILYYGTKLLVSIFNWLRGSGEIKI</sequence>
<accession>A0A1V0SEP8</accession>
<keyword evidence="1" id="KW-0812">Transmembrane</keyword>
<keyword evidence="1" id="KW-0472">Membrane</keyword>
<feature type="transmembrane region" description="Helical" evidence="1">
    <location>
        <begin position="6"/>
        <end position="24"/>
    </location>
</feature>
<dbReference type="EMBL" id="KY684102">
    <property type="protein sequence ID" value="ARF10118.1"/>
    <property type="molecule type" value="Genomic_DNA"/>
</dbReference>
<evidence type="ECO:0000313" key="2">
    <source>
        <dbReference type="EMBL" id="ARF10118.1"/>
    </source>
</evidence>
<protein>
    <submittedName>
        <fullName evidence="2">Uncharacterized protein</fullName>
    </submittedName>
</protein>